<evidence type="ECO:0000259" key="2">
    <source>
        <dbReference type="Pfam" id="PF00534"/>
    </source>
</evidence>
<dbReference type="Gene3D" id="3.40.50.2000">
    <property type="entry name" value="Glycogen Phosphorylase B"/>
    <property type="match status" value="1"/>
</dbReference>
<dbReference type="Proteomes" id="UP000295313">
    <property type="component" value="Unassembled WGS sequence"/>
</dbReference>
<protein>
    <submittedName>
        <fullName evidence="3">Glycosyltransferase involved in cell wall biosynthesis</fullName>
    </submittedName>
</protein>
<comment type="caution">
    <text evidence="3">The sequence shown here is derived from an EMBL/GenBank/DDBJ whole genome shotgun (WGS) entry which is preliminary data.</text>
</comment>
<feature type="domain" description="Glycosyl transferase family 1" evidence="2">
    <location>
        <begin position="178"/>
        <end position="317"/>
    </location>
</feature>
<dbReference type="OrthoDB" id="9801609at2"/>
<name>A0A4R8ID66_9FLAO</name>
<dbReference type="GO" id="GO:0009103">
    <property type="term" value="P:lipopolysaccharide biosynthetic process"/>
    <property type="evidence" value="ECO:0007669"/>
    <property type="project" value="TreeGrafter"/>
</dbReference>
<dbReference type="PANTHER" id="PTHR46401">
    <property type="entry name" value="GLYCOSYLTRANSFERASE WBBK-RELATED"/>
    <property type="match status" value="1"/>
</dbReference>
<evidence type="ECO:0000256" key="1">
    <source>
        <dbReference type="ARBA" id="ARBA00022679"/>
    </source>
</evidence>
<sequence>MIIDNIILIDAIFINNGGGKILLDYLYDELSKIDDNTFVFLIDSRLKHEYPSKKKDNIQIHFLDGFSQRSKFYKNHTLNFKSVLCFGNIPPNVRLKAKVLTYFHQPMYLSIPKEFGIVETIKFKLKIAILRLFKKNTDQWLVQSDFIKNALQNKFDIEESKVLLLPFYPPLTGEGLFSRKKNSFIFVSNANPHKNHQNLINAFCEFFDQQKEGLLTVTVNETFPEILKLIKEKVDLGYPINNIGFVSRDELYREYQSHQYLVFPSLAESFGLGLVEAIENGCKIIASDLPYAHQACVASILIEKPQNKDNILAALKKGIDYDKIPFSEQKIHNDIEKLINLLKH</sequence>
<dbReference type="AlphaFoldDB" id="A0A4R8ID66"/>
<dbReference type="RefSeq" id="WP_133946005.1">
    <property type="nucleotide sequence ID" value="NZ_SOEO01000003.1"/>
</dbReference>
<gene>
    <name evidence="3" type="ORF">B0I22_3074</name>
</gene>
<dbReference type="GO" id="GO:0016757">
    <property type="term" value="F:glycosyltransferase activity"/>
    <property type="evidence" value="ECO:0007669"/>
    <property type="project" value="InterPro"/>
</dbReference>
<dbReference type="PANTHER" id="PTHR46401:SF2">
    <property type="entry name" value="GLYCOSYLTRANSFERASE WBBK-RELATED"/>
    <property type="match status" value="1"/>
</dbReference>
<proteinExistence type="predicted"/>
<evidence type="ECO:0000313" key="4">
    <source>
        <dbReference type="Proteomes" id="UP000295313"/>
    </source>
</evidence>
<accession>A0A4R8ID66</accession>
<dbReference type="EMBL" id="SOEO01000003">
    <property type="protein sequence ID" value="TDX83019.1"/>
    <property type="molecule type" value="Genomic_DNA"/>
</dbReference>
<dbReference type="Pfam" id="PF00534">
    <property type="entry name" value="Glycos_transf_1"/>
    <property type="match status" value="1"/>
</dbReference>
<keyword evidence="1 3" id="KW-0808">Transferase</keyword>
<keyword evidence="4" id="KW-1185">Reference proteome</keyword>
<dbReference type="InterPro" id="IPR001296">
    <property type="entry name" value="Glyco_trans_1"/>
</dbReference>
<evidence type="ECO:0000313" key="3">
    <source>
        <dbReference type="EMBL" id="TDX83019.1"/>
    </source>
</evidence>
<organism evidence="3 4">
    <name type="scientific">Epilithonimonas xixisoli</name>
    <dbReference type="NCBI Taxonomy" id="1476462"/>
    <lineage>
        <taxon>Bacteria</taxon>
        <taxon>Pseudomonadati</taxon>
        <taxon>Bacteroidota</taxon>
        <taxon>Flavobacteriia</taxon>
        <taxon>Flavobacteriales</taxon>
        <taxon>Weeksellaceae</taxon>
        <taxon>Chryseobacterium group</taxon>
        <taxon>Epilithonimonas</taxon>
    </lineage>
</organism>
<dbReference type="SUPFAM" id="SSF53756">
    <property type="entry name" value="UDP-Glycosyltransferase/glycogen phosphorylase"/>
    <property type="match status" value="1"/>
</dbReference>
<reference evidence="3 4" key="1">
    <citation type="submission" date="2019-03" db="EMBL/GenBank/DDBJ databases">
        <title>Genomic Encyclopedia of Type Strains, Phase III (KMG-III): the genomes of soil and plant-associated and newly described type strains.</title>
        <authorList>
            <person name="Whitman W."/>
        </authorList>
    </citation>
    <scope>NUCLEOTIDE SEQUENCE [LARGE SCALE GENOMIC DNA]</scope>
    <source>
        <strain evidence="3 4">CGMCC 1.12802</strain>
    </source>
</reference>